<sequence length="68" mass="7580">MATKPRYPFLHHTFLGHLRQSRLETSVTHRTLDPKFTHKTSVRTSELPPASPGSSPTQLSVNGQVKSV</sequence>
<dbReference type="EMBL" id="MU118002">
    <property type="protein sequence ID" value="KAF9649162.1"/>
    <property type="molecule type" value="Genomic_DNA"/>
</dbReference>
<gene>
    <name evidence="1" type="ORF">BDM02DRAFT_3114311</name>
</gene>
<reference evidence="1" key="1">
    <citation type="submission" date="2019-10" db="EMBL/GenBank/DDBJ databases">
        <authorList>
            <consortium name="DOE Joint Genome Institute"/>
            <person name="Kuo A."/>
            <person name="Miyauchi S."/>
            <person name="Kiss E."/>
            <person name="Drula E."/>
            <person name="Kohler A."/>
            <person name="Sanchez-Garcia M."/>
            <person name="Andreopoulos B."/>
            <person name="Barry K.W."/>
            <person name="Bonito G."/>
            <person name="Buee M."/>
            <person name="Carver A."/>
            <person name="Chen C."/>
            <person name="Cichocki N."/>
            <person name="Clum A."/>
            <person name="Culley D."/>
            <person name="Crous P.W."/>
            <person name="Fauchery L."/>
            <person name="Girlanda M."/>
            <person name="Hayes R."/>
            <person name="Keri Z."/>
            <person name="Labutti K."/>
            <person name="Lipzen A."/>
            <person name="Lombard V."/>
            <person name="Magnuson J."/>
            <person name="Maillard F."/>
            <person name="Morin E."/>
            <person name="Murat C."/>
            <person name="Nolan M."/>
            <person name="Ohm R."/>
            <person name="Pangilinan J."/>
            <person name="Pereira M."/>
            <person name="Perotto S."/>
            <person name="Peter M."/>
            <person name="Riley R."/>
            <person name="Sitrit Y."/>
            <person name="Stielow B."/>
            <person name="Szollosi G."/>
            <person name="Zifcakova L."/>
            <person name="Stursova M."/>
            <person name="Spatafora J.W."/>
            <person name="Tedersoo L."/>
            <person name="Vaario L.-M."/>
            <person name="Yamada A."/>
            <person name="Yan M."/>
            <person name="Wang P."/>
            <person name="Xu J."/>
            <person name="Bruns T."/>
            <person name="Baldrian P."/>
            <person name="Vilgalys R."/>
            <person name="Henrissat B."/>
            <person name="Grigoriev I.V."/>
            <person name="Hibbett D."/>
            <person name="Nagy L.G."/>
            <person name="Martin F.M."/>
        </authorList>
    </citation>
    <scope>NUCLEOTIDE SEQUENCE</scope>
    <source>
        <strain evidence="1">P2</strain>
    </source>
</reference>
<accession>A0ACB6ZHX5</accession>
<dbReference type="Proteomes" id="UP000886501">
    <property type="component" value="Unassembled WGS sequence"/>
</dbReference>
<evidence type="ECO:0000313" key="2">
    <source>
        <dbReference type="Proteomes" id="UP000886501"/>
    </source>
</evidence>
<organism evidence="1 2">
    <name type="scientific">Thelephora ganbajun</name>
    <name type="common">Ganba fungus</name>
    <dbReference type="NCBI Taxonomy" id="370292"/>
    <lineage>
        <taxon>Eukaryota</taxon>
        <taxon>Fungi</taxon>
        <taxon>Dikarya</taxon>
        <taxon>Basidiomycota</taxon>
        <taxon>Agaricomycotina</taxon>
        <taxon>Agaricomycetes</taxon>
        <taxon>Thelephorales</taxon>
        <taxon>Thelephoraceae</taxon>
        <taxon>Thelephora</taxon>
    </lineage>
</organism>
<reference evidence="1" key="2">
    <citation type="journal article" date="2020" name="Nat. Commun.">
        <title>Large-scale genome sequencing of mycorrhizal fungi provides insights into the early evolution of symbiotic traits.</title>
        <authorList>
            <person name="Miyauchi S."/>
            <person name="Kiss E."/>
            <person name="Kuo A."/>
            <person name="Drula E."/>
            <person name="Kohler A."/>
            <person name="Sanchez-Garcia M."/>
            <person name="Morin E."/>
            <person name="Andreopoulos B."/>
            <person name="Barry K.W."/>
            <person name="Bonito G."/>
            <person name="Buee M."/>
            <person name="Carver A."/>
            <person name="Chen C."/>
            <person name="Cichocki N."/>
            <person name="Clum A."/>
            <person name="Culley D."/>
            <person name="Crous P.W."/>
            <person name="Fauchery L."/>
            <person name="Girlanda M."/>
            <person name="Hayes R.D."/>
            <person name="Keri Z."/>
            <person name="LaButti K."/>
            <person name="Lipzen A."/>
            <person name="Lombard V."/>
            <person name="Magnuson J."/>
            <person name="Maillard F."/>
            <person name="Murat C."/>
            <person name="Nolan M."/>
            <person name="Ohm R.A."/>
            <person name="Pangilinan J."/>
            <person name="Pereira M.F."/>
            <person name="Perotto S."/>
            <person name="Peter M."/>
            <person name="Pfister S."/>
            <person name="Riley R."/>
            <person name="Sitrit Y."/>
            <person name="Stielow J.B."/>
            <person name="Szollosi G."/>
            <person name="Zifcakova L."/>
            <person name="Stursova M."/>
            <person name="Spatafora J.W."/>
            <person name="Tedersoo L."/>
            <person name="Vaario L.M."/>
            <person name="Yamada A."/>
            <person name="Yan M."/>
            <person name="Wang P."/>
            <person name="Xu J."/>
            <person name="Bruns T."/>
            <person name="Baldrian P."/>
            <person name="Vilgalys R."/>
            <person name="Dunand C."/>
            <person name="Henrissat B."/>
            <person name="Grigoriev I.V."/>
            <person name="Hibbett D."/>
            <person name="Nagy L.G."/>
            <person name="Martin F.M."/>
        </authorList>
    </citation>
    <scope>NUCLEOTIDE SEQUENCE</scope>
    <source>
        <strain evidence="1">P2</strain>
    </source>
</reference>
<keyword evidence="2" id="KW-1185">Reference proteome</keyword>
<protein>
    <submittedName>
        <fullName evidence="1">Uncharacterized protein</fullName>
    </submittedName>
</protein>
<proteinExistence type="predicted"/>
<evidence type="ECO:0000313" key="1">
    <source>
        <dbReference type="EMBL" id="KAF9649162.1"/>
    </source>
</evidence>
<name>A0ACB6ZHX5_THEGA</name>
<comment type="caution">
    <text evidence="1">The sequence shown here is derived from an EMBL/GenBank/DDBJ whole genome shotgun (WGS) entry which is preliminary data.</text>
</comment>